<protein>
    <submittedName>
        <fullName evidence="1">Uncharacterized protein</fullName>
    </submittedName>
</protein>
<dbReference type="PANTHER" id="PTHR28309:SF1">
    <property type="entry name" value="REQUIRED FOR EXCISION 1-B DOMAIN-CONTAINING PROTEIN"/>
    <property type="match status" value="1"/>
</dbReference>
<dbReference type="RefSeq" id="XP_024583932.1">
    <property type="nucleotide sequence ID" value="XM_024718543.1"/>
</dbReference>
<reference evidence="2" key="1">
    <citation type="submission" date="2014-09" db="EMBL/GenBank/DDBJ databases">
        <authorList>
            <person name="Sharma Rahul"/>
            <person name="Thines Marco"/>
        </authorList>
    </citation>
    <scope>NUCLEOTIDE SEQUENCE [LARGE SCALE GENOMIC DNA]</scope>
</reference>
<dbReference type="OrthoDB" id="434723at2759"/>
<dbReference type="EMBL" id="CCYD01002589">
    <property type="protein sequence ID" value="CEG47563.1"/>
    <property type="molecule type" value="Genomic_DNA"/>
</dbReference>
<dbReference type="InterPro" id="IPR039491">
    <property type="entry name" value="REX1-B"/>
</dbReference>
<dbReference type="AlphaFoldDB" id="A0A0N7L7N4"/>
<dbReference type="Proteomes" id="UP000054928">
    <property type="component" value="Unassembled WGS sequence"/>
</dbReference>
<dbReference type="PANTHER" id="PTHR28309">
    <property type="entry name" value="REQUIRED FOR EXCISION 1-B DOMAIN-CONTAINING PROTEIN"/>
    <property type="match status" value="1"/>
</dbReference>
<dbReference type="Pfam" id="PF14966">
    <property type="entry name" value="DNA_repr_REX1B"/>
    <property type="match status" value="1"/>
</dbReference>
<dbReference type="GeneID" id="36399486"/>
<keyword evidence="2" id="KW-1185">Reference proteome</keyword>
<evidence type="ECO:0000313" key="2">
    <source>
        <dbReference type="Proteomes" id="UP000054928"/>
    </source>
</evidence>
<accession>A0A0N7L7N4</accession>
<organism evidence="1 2">
    <name type="scientific">Plasmopara halstedii</name>
    <name type="common">Downy mildew of sunflower</name>
    <dbReference type="NCBI Taxonomy" id="4781"/>
    <lineage>
        <taxon>Eukaryota</taxon>
        <taxon>Sar</taxon>
        <taxon>Stramenopiles</taxon>
        <taxon>Oomycota</taxon>
        <taxon>Peronosporomycetes</taxon>
        <taxon>Peronosporales</taxon>
        <taxon>Peronosporaceae</taxon>
        <taxon>Plasmopara</taxon>
    </lineage>
</organism>
<name>A0A0N7L7N4_PLAHL</name>
<evidence type="ECO:0000313" key="1">
    <source>
        <dbReference type="EMBL" id="CEG47563.1"/>
    </source>
</evidence>
<dbReference type="STRING" id="4781.A0A0N7L7N4"/>
<sequence>MEFQECMSLLASRPAHAHEQCETQQPTEHQLNVAKSNDNDNFENHTDLTLLSNQELIGTFRLLQEARVQIYADFRQGFHEYQRTEHFSTFCSRITKRFSSVSEQINKIEKLLRDDKQLITAANYIRKIQLEEKEKLLVTSALLIEKMRLSNAIKRVELDEPEVAFLERSIKTLNAKHNDCIVRINDILDDLSAECAELDC</sequence>
<dbReference type="OMA" id="THTKIIE"/>
<proteinExistence type="predicted"/>